<evidence type="ECO:0000256" key="6">
    <source>
        <dbReference type="SAM" id="Phobius"/>
    </source>
</evidence>
<evidence type="ECO:0000256" key="2">
    <source>
        <dbReference type="ARBA" id="ARBA00022448"/>
    </source>
</evidence>
<dbReference type="Proteomes" id="UP001174909">
    <property type="component" value="Unassembled WGS sequence"/>
</dbReference>
<feature type="transmembrane region" description="Helical" evidence="6">
    <location>
        <begin position="85"/>
        <end position="114"/>
    </location>
</feature>
<dbReference type="AlphaFoldDB" id="A0AA35T9Q9"/>
<dbReference type="Pfam" id="PF07690">
    <property type="entry name" value="MFS_1"/>
    <property type="match status" value="2"/>
</dbReference>
<comment type="caution">
    <text evidence="8">The sequence shown here is derived from an EMBL/GenBank/DDBJ whole genome shotgun (WGS) entry which is preliminary data.</text>
</comment>
<sequence length="337" mass="35976">MIFGFLLVGVAFILLGFLQDLPDGWLFIVAATVLRMTEGIGSSLAFTGMYTLLPVLFPSRVGLVMGVFEVGSGLGFAVGPPIGGLLYTVGGFMLPFVSVGATVLLIIPPTFLLYKKTSCQPKVISFGVIRRLSGNFVFVLLLISQVICLTALGFLNPTFQPFLHKQFGLDELQVGLVFICAPAMYMILAAIFGALADKFGPRGFIVSGFLISGVSFFLIGPATFITTPRLWLTIVASLLMGVGLAPAFIPSYSDLLKIAKTQHPEVNTEVLTGVVSGLTSATLSLGEFIGPLLGASLTQFTDFQTSTVLLGQVLWAQAFLLLGATLIDRFHNHKQSP</sequence>
<keyword evidence="4 6" id="KW-1133">Transmembrane helix</keyword>
<dbReference type="EMBL" id="CASHTH010003371">
    <property type="protein sequence ID" value="CAI8043964.1"/>
    <property type="molecule type" value="Genomic_DNA"/>
</dbReference>
<dbReference type="InterPro" id="IPR036259">
    <property type="entry name" value="MFS_trans_sf"/>
</dbReference>
<feature type="transmembrane region" description="Helical" evidence="6">
    <location>
        <begin position="135"/>
        <end position="155"/>
    </location>
</feature>
<feature type="transmembrane region" description="Helical" evidence="6">
    <location>
        <begin position="230"/>
        <end position="249"/>
    </location>
</feature>
<dbReference type="InterPro" id="IPR011701">
    <property type="entry name" value="MFS"/>
</dbReference>
<accession>A0AA35T9Q9</accession>
<dbReference type="PANTHER" id="PTHR23506:SF26">
    <property type="entry name" value="MFS-TYPE TRANSPORTER SLC18B1"/>
    <property type="match status" value="1"/>
</dbReference>
<feature type="domain" description="Major facilitator superfamily (MFS) profile" evidence="7">
    <location>
        <begin position="1"/>
        <end position="118"/>
    </location>
</feature>
<feature type="transmembrane region" description="Helical" evidence="6">
    <location>
        <begin position="270"/>
        <end position="289"/>
    </location>
</feature>
<evidence type="ECO:0000259" key="7">
    <source>
        <dbReference type="PROSITE" id="PS50850"/>
    </source>
</evidence>
<feature type="transmembrane region" description="Helical" evidence="6">
    <location>
        <begin position="60"/>
        <end position="79"/>
    </location>
</feature>
<reference evidence="8" key="1">
    <citation type="submission" date="2023-03" db="EMBL/GenBank/DDBJ databases">
        <authorList>
            <person name="Steffen K."/>
            <person name="Cardenas P."/>
        </authorList>
    </citation>
    <scope>NUCLEOTIDE SEQUENCE</scope>
</reference>
<evidence type="ECO:0000256" key="4">
    <source>
        <dbReference type="ARBA" id="ARBA00022989"/>
    </source>
</evidence>
<evidence type="ECO:0000256" key="1">
    <source>
        <dbReference type="ARBA" id="ARBA00004141"/>
    </source>
</evidence>
<gene>
    <name evidence="8" type="ORF">GBAR_LOCUS24409</name>
</gene>
<dbReference type="InterPro" id="IPR050930">
    <property type="entry name" value="MFS_Vesicular_Transporter"/>
</dbReference>
<keyword evidence="2" id="KW-0813">Transport</keyword>
<keyword evidence="3 6" id="KW-0812">Transmembrane</keyword>
<dbReference type="GO" id="GO:0022857">
    <property type="term" value="F:transmembrane transporter activity"/>
    <property type="evidence" value="ECO:0007669"/>
    <property type="project" value="InterPro"/>
</dbReference>
<dbReference type="PANTHER" id="PTHR23506">
    <property type="entry name" value="GH10249P"/>
    <property type="match status" value="1"/>
</dbReference>
<protein>
    <submittedName>
        <fullName evidence="8">MFS-type transporter SLC18B1</fullName>
    </submittedName>
</protein>
<evidence type="ECO:0000313" key="8">
    <source>
        <dbReference type="EMBL" id="CAI8043964.1"/>
    </source>
</evidence>
<name>A0AA35T9Q9_GEOBA</name>
<evidence type="ECO:0000256" key="5">
    <source>
        <dbReference type="ARBA" id="ARBA00023136"/>
    </source>
</evidence>
<dbReference type="Gene3D" id="1.20.1250.20">
    <property type="entry name" value="MFS general substrate transporter like domains"/>
    <property type="match status" value="2"/>
</dbReference>
<keyword evidence="9" id="KW-1185">Reference proteome</keyword>
<evidence type="ECO:0000256" key="3">
    <source>
        <dbReference type="ARBA" id="ARBA00022692"/>
    </source>
</evidence>
<dbReference type="GO" id="GO:0016020">
    <property type="term" value="C:membrane"/>
    <property type="evidence" value="ECO:0007669"/>
    <property type="project" value="UniProtKB-SubCell"/>
</dbReference>
<feature type="domain" description="Major facilitator superfamily (MFS) profile" evidence="7">
    <location>
        <begin position="137"/>
        <end position="337"/>
    </location>
</feature>
<dbReference type="SUPFAM" id="SSF103473">
    <property type="entry name" value="MFS general substrate transporter"/>
    <property type="match status" value="1"/>
</dbReference>
<dbReference type="InterPro" id="IPR020846">
    <property type="entry name" value="MFS_dom"/>
</dbReference>
<feature type="transmembrane region" description="Helical" evidence="6">
    <location>
        <begin position="203"/>
        <end position="224"/>
    </location>
</feature>
<feature type="transmembrane region" description="Helical" evidence="6">
    <location>
        <begin position="309"/>
        <end position="327"/>
    </location>
</feature>
<feature type="transmembrane region" description="Helical" evidence="6">
    <location>
        <begin position="175"/>
        <end position="196"/>
    </location>
</feature>
<evidence type="ECO:0000313" key="9">
    <source>
        <dbReference type="Proteomes" id="UP001174909"/>
    </source>
</evidence>
<organism evidence="8 9">
    <name type="scientific">Geodia barretti</name>
    <name type="common">Barrett's horny sponge</name>
    <dbReference type="NCBI Taxonomy" id="519541"/>
    <lineage>
        <taxon>Eukaryota</taxon>
        <taxon>Metazoa</taxon>
        <taxon>Porifera</taxon>
        <taxon>Demospongiae</taxon>
        <taxon>Heteroscleromorpha</taxon>
        <taxon>Tetractinellida</taxon>
        <taxon>Astrophorina</taxon>
        <taxon>Geodiidae</taxon>
        <taxon>Geodia</taxon>
    </lineage>
</organism>
<dbReference type="PROSITE" id="PS50850">
    <property type="entry name" value="MFS"/>
    <property type="match status" value="2"/>
</dbReference>
<comment type="subcellular location">
    <subcellularLocation>
        <location evidence="1">Membrane</location>
        <topology evidence="1">Multi-pass membrane protein</topology>
    </subcellularLocation>
</comment>
<keyword evidence="5 6" id="KW-0472">Membrane</keyword>
<feature type="transmembrane region" description="Helical" evidence="6">
    <location>
        <begin position="28"/>
        <end position="53"/>
    </location>
</feature>
<proteinExistence type="predicted"/>